<dbReference type="AlphaFoldDB" id="A0A9W6G5V6"/>
<evidence type="ECO:0000256" key="1">
    <source>
        <dbReference type="SAM" id="MobiDB-lite"/>
    </source>
</evidence>
<dbReference type="EMBL" id="BSDT01000001">
    <property type="protein sequence ID" value="GLI41690.1"/>
    <property type="molecule type" value="Genomic_DNA"/>
</dbReference>
<feature type="compositionally biased region" description="Basic and acidic residues" evidence="1">
    <location>
        <begin position="1"/>
        <end position="17"/>
    </location>
</feature>
<dbReference type="Pfam" id="PF00535">
    <property type="entry name" value="Glycos_transf_2"/>
    <property type="match status" value="1"/>
</dbReference>
<evidence type="ECO:0000313" key="4">
    <source>
        <dbReference type="Proteomes" id="UP001144313"/>
    </source>
</evidence>
<feature type="region of interest" description="Disordered" evidence="1">
    <location>
        <begin position="1"/>
        <end position="27"/>
    </location>
</feature>
<gene>
    <name evidence="3" type="ORF">GALLR39Z86_15400</name>
</gene>
<accession>A0A9W6G5V6</accession>
<comment type="caution">
    <text evidence="3">The sequence shown here is derived from an EMBL/GenBank/DDBJ whole genome shotgun (WGS) entry which is preliminary data.</text>
</comment>
<dbReference type="PANTHER" id="PTHR43685">
    <property type="entry name" value="GLYCOSYLTRANSFERASE"/>
    <property type="match status" value="1"/>
</dbReference>
<evidence type="ECO:0000313" key="3">
    <source>
        <dbReference type="EMBL" id="GLI41690.1"/>
    </source>
</evidence>
<evidence type="ECO:0000259" key="2">
    <source>
        <dbReference type="Pfam" id="PF00535"/>
    </source>
</evidence>
<dbReference type="InterPro" id="IPR029044">
    <property type="entry name" value="Nucleotide-diphossugar_trans"/>
</dbReference>
<dbReference type="InterPro" id="IPR050834">
    <property type="entry name" value="Glycosyltransf_2"/>
</dbReference>
<dbReference type="PANTHER" id="PTHR43685:SF3">
    <property type="entry name" value="SLR2126 PROTEIN"/>
    <property type="match status" value="1"/>
</dbReference>
<dbReference type="RefSeq" id="WP_270115349.1">
    <property type="nucleotide sequence ID" value="NZ_BAAAOL010000003.1"/>
</dbReference>
<keyword evidence="4" id="KW-1185">Reference proteome</keyword>
<dbReference type="Gene3D" id="3.90.550.10">
    <property type="entry name" value="Spore Coat Polysaccharide Biosynthesis Protein SpsA, Chain A"/>
    <property type="match status" value="1"/>
</dbReference>
<dbReference type="Proteomes" id="UP001144313">
    <property type="component" value="Unassembled WGS sequence"/>
</dbReference>
<organism evidence="3 4">
    <name type="scientific">Glycomyces algeriensis</name>
    <dbReference type="NCBI Taxonomy" id="256037"/>
    <lineage>
        <taxon>Bacteria</taxon>
        <taxon>Bacillati</taxon>
        <taxon>Actinomycetota</taxon>
        <taxon>Actinomycetes</taxon>
        <taxon>Glycomycetales</taxon>
        <taxon>Glycomycetaceae</taxon>
        <taxon>Glycomyces</taxon>
    </lineage>
</organism>
<protein>
    <recommendedName>
        <fullName evidence="2">Glycosyltransferase 2-like domain-containing protein</fullName>
    </recommendedName>
</protein>
<feature type="domain" description="Glycosyltransferase 2-like" evidence="2">
    <location>
        <begin position="33"/>
        <end position="161"/>
    </location>
</feature>
<reference evidence="3" key="1">
    <citation type="submission" date="2022-12" db="EMBL/GenBank/DDBJ databases">
        <title>Reference genome sequencing for broad-spectrum identification of bacterial and archaeal isolates by mass spectrometry.</title>
        <authorList>
            <person name="Sekiguchi Y."/>
            <person name="Tourlousse D.M."/>
        </authorList>
    </citation>
    <scope>NUCLEOTIDE SEQUENCE</scope>
    <source>
        <strain evidence="3">LLR39Z86</strain>
    </source>
</reference>
<dbReference type="SUPFAM" id="SSF53448">
    <property type="entry name" value="Nucleotide-diphospho-sugar transferases"/>
    <property type="match status" value="1"/>
</dbReference>
<proteinExistence type="predicted"/>
<sequence>MSDSPKRPRIVRNDYRALHPPTQGDRQPSLAVSVVVPAYGGQAELDLVLAALAAQSYPSDLMEVVVVDDNSSPPLRLPQLRPEHTRLVVTTGESWGSAHAVNTGVNHADGQVVLRLDADMVAYRDHVEAQMRWHHAADYLAVLGHKRFVEWEPGRYTPEQVHEKVLAGEAGALFAVEDAKPHWIENVIADTAGLVQHHPGIFRVLVGATNSVHRDFFKTAGGLDTALRLGSDTEFAYRLAQAGAVFVPETTSSAWHLGMPQMVQKWDEGRHQRVPYIAQRVPLHGMRRTAPPRAWRVPLVDMVIDVADASAADVDACVAPVLSGPDGDVRITLVTGQDPAPQDRASILAGEGAQLRLIEEAYDAEARVRVHTEAPAPDPAVPYRLVLPRAVPLRANSVGRLLAAMERADAGLVLAALPDAPPARLERTAAFARARHITGGTGLDQTVAGIWGAAQYDGFAAREAEATVYEPGPPDAARRLARRLFDARQRARLRALLRR</sequence>
<dbReference type="InterPro" id="IPR001173">
    <property type="entry name" value="Glyco_trans_2-like"/>
</dbReference>
<name>A0A9W6G5V6_9ACTN</name>